<organism evidence="3">
    <name type="scientific">Phaeomonas parva</name>
    <dbReference type="NCBI Taxonomy" id="124430"/>
    <lineage>
        <taxon>Eukaryota</taxon>
        <taxon>Sar</taxon>
        <taxon>Stramenopiles</taxon>
        <taxon>Ochrophyta</taxon>
        <taxon>Pinguiophyceae</taxon>
        <taxon>Pinguiochrysidales</taxon>
        <taxon>Pinguiochrysidaceae</taxon>
        <taxon>Phaeomonas</taxon>
    </lineage>
</organism>
<accession>A0A7S1XL25</accession>
<protein>
    <recommendedName>
        <fullName evidence="2">Haem-binding uptake Tiki superfamily ChaN domain-containing protein</fullName>
    </recommendedName>
</protein>
<reference evidence="3" key="1">
    <citation type="submission" date="2021-01" db="EMBL/GenBank/DDBJ databases">
        <authorList>
            <person name="Corre E."/>
            <person name="Pelletier E."/>
            <person name="Niang G."/>
            <person name="Scheremetjew M."/>
            <person name="Finn R."/>
            <person name="Kale V."/>
            <person name="Holt S."/>
            <person name="Cochrane G."/>
            <person name="Meng A."/>
            <person name="Brown T."/>
            <person name="Cohen L."/>
        </authorList>
    </citation>
    <scope>NUCLEOTIDE SEQUENCE</scope>
    <source>
        <strain evidence="3">CCMP2877</strain>
    </source>
</reference>
<proteinExistence type="predicted"/>
<dbReference type="AlphaFoldDB" id="A0A7S1XL25"/>
<feature type="domain" description="Haem-binding uptake Tiki superfamily ChaN" evidence="2">
    <location>
        <begin position="47"/>
        <end position="245"/>
    </location>
</feature>
<dbReference type="SUPFAM" id="SSF159501">
    <property type="entry name" value="EreA/ChaN-like"/>
    <property type="match status" value="1"/>
</dbReference>
<sequence>MHVATTEHMGGATPGEEKAEEEEVVVEKMEGGEAVEELSSWIKPSGGVSVVFEMFLRPRHQELLDAFLKEAQAETPAEAMEDVEELETRLEAAGRSGFTTQHYGQLLLLARELGDVTALAGFPPRSDAEDSVKVAAREGYAAGLARARAEGSLDIAASLGPEVEAAACALPCESHFNVFESIFTGRDPNDRDALTNNFRRIFPAQCVADAICAATVLERLAAGDRVLVILGCGHTDYGFGVPQRVELGLQALKHRLQNEGTGMLEPYRGGTDLFEPKEAPAEVDFTEHAGLGAVRITSRSTAEPRSYPVLQERKTLRTLGDFVCLYESV</sequence>
<dbReference type="Pfam" id="PF04187">
    <property type="entry name" value="Cofac_haem_bdg"/>
    <property type="match status" value="1"/>
</dbReference>
<dbReference type="EMBL" id="HBGJ01004414">
    <property type="protein sequence ID" value="CAD9244273.1"/>
    <property type="molecule type" value="Transcribed_RNA"/>
</dbReference>
<evidence type="ECO:0000313" key="3">
    <source>
        <dbReference type="EMBL" id="CAD9244273.1"/>
    </source>
</evidence>
<feature type="region of interest" description="Disordered" evidence="1">
    <location>
        <begin position="1"/>
        <end position="21"/>
    </location>
</feature>
<evidence type="ECO:0000256" key="1">
    <source>
        <dbReference type="SAM" id="MobiDB-lite"/>
    </source>
</evidence>
<name>A0A7S1XL25_9STRA</name>
<evidence type="ECO:0000259" key="2">
    <source>
        <dbReference type="Pfam" id="PF04187"/>
    </source>
</evidence>
<gene>
    <name evidence="3" type="ORF">PPAR1163_LOCUS2621</name>
</gene>
<dbReference type="InterPro" id="IPR007314">
    <property type="entry name" value="Cofac_haem-bd_dom"/>
</dbReference>